<proteinExistence type="predicted"/>
<evidence type="ECO:0000256" key="1">
    <source>
        <dbReference type="SAM" id="Phobius"/>
    </source>
</evidence>
<keyword evidence="1" id="KW-0472">Membrane</keyword>
<feature type="transmembrane region" description="Helical" evidence="1">
    <location>
        <begin position="278"/>
        <end position="302"/>
    </location>
</feature>
<keyword evidence="1" id="KW-1133">Transmembrane helix</keyword>
<reference evidence="2 3" key="1">
    <citation type="submission" date="2017-07" db="EMBL/GenBank/DDBJ databases">
        <title>Complete genome sequence of Spiroplasma corruscae EC-1 (DSM 19793).</title>
        <authorList>
            <person name="Tsai Y.-M."/>
            <person name="Lo W.-S."/>
            <person name="Kuo C.-H."/>
        </authorList>
    </citation>
    <scope>NUCLEOTIDE SEQUENCE [LARGE SCALE GENOMIC DNA]</scope>
    <source>
        <strain evidence="2 3">EC-1</strain>
    </source>
</reference>
<keyword evidence="3" id="KW-1185">Reference proteome</keyword>
<feature type="transmembrane region" description="Helical" evidence="1">
    <location>
        <begin position="12"/>
        <end position="34"/>
    </location>
</feature>
<dbReference type="Proteomes" id="UP000203229">
    <property type="component" value="Chromosome"/>
</dbReference>
<accession>A0A222EPB2</accession>
<dbReference type="KEGG" id="scou:SCORR_v1c05500"/>
<name>A0A222EPB2_9MOLU</name>
<dbReference type="RefSeq" id="WP_094048940.1">
    <property type="nucleotide sequence ID" value="NZ_CP022535.1"/>
</dbReference>
<gene>
    <name evidence="2" type="ORF">SCORR_v1c05500</name>
</gene>
<dbReference type="AlphaFoldDB" id="A0A222EPB2"/>
<organism evidence="2 3">
    <name type="scientific">Spiroplasma corruscae</name>
    <dbReference type="NCBI Taxonomy" id="216934"/>
    <lineage>
        <taxon>Bacteria</taxon>
        <taxon>Bacillati</taxon>
        <taxon>Mycoplasmatota</taxon>
        <taxon>Mollicutes</taxon>
        <taxon>Entomoplasmatales</taxon>
        <taxon>Spiroplasmataceae</taxon>
        <taxon>Spiroplasma</taxon>
    </lineage>
</organism>
<sequence length="310" mass="35671">MQKFVNFFSEKLKLKWIVISVTFAIYFLFSFLMVTPGVGVESLRFINSIKDQISNVMPKGIYEIDGSDPSYEVVLDTVVKKAYSADAVSTLNSYENEEYAKTRKDYEKFSNDWYENRWGDYKTSHKDIDLYDLGMDLVEFDKAVSTEFLSFGYVNPGIFWMFHSNGLNEIFSTEIRDDLLRNQTVIDQELYNSKINSSSVGIDGTDIYDSLGTLVVNNKVWYLNKQIENIKYGLNIFGHSIFKNKSLNSSNMPKDKVTTDEIYTPHFTETLDNLRAGVIFFFVLLIVVIPGYVFFVTSTILINKKKGAKK</sequence>
<evidence type="ECO:0000313" key="3">
    <source>
        <dbReference type="Proteomes" id="UP000203229"/>
    </source>
</evidence>
<protein>
    <submittedName>
        <fullName evidence="2">Uncharacterized protein</fullName>
    </submittedName>
</protein>
<keyword evidence="1" id="KW-0812">Transmembrane</keyword>
<evidence type="ECO:0000313" key="2">
    <source>
        <dbReference type="EMBL" id="ASP28322.1"/>
    </source>
</evidence>
<dbReference type="EMBL" id="CP022535">
    <property type="protein sequence ID" value="ASP28322.1"/>
    <property type="molecule type" value="Genomic_DNA"/>
</dbReference>
<dbReference type="OrthoDB" id="390308at2"/>